<evidence type="ECO:0000256" key="5">
    <source>
        <dbReference type="ARBA" id="ARBA00046874"/>
    </source>
</evidence>
<dbReference type="EMBL" id="PEQY01000001">
    <property type="protein sequence ID" value="PIM79122.1"/>
    <property type="molecule type" value="Genomic_DNA"/>
</dbReference>
<dbReference type="EMBL" id="CP024699">
    <property type="protein sequence ID" value="ATV59931.1"/>
    <property type="molecule type" value="Genomic_DNA"/>
</dbReference>
<feature type="domain" description="Septum formation inhibitor MinC C-terminal" evidence="7">
    <location>
        <begin position="121"/>
        <end position="226"/>
    </location>
</feature>
<dbReference type="Proteomes" id="UP000230056">
    <property type="component" value="Chromosome"/>
</dbReference>
<evidence type="ECO:0000256" key="4">
    <source>
        <dbReference type="ARBA" id="ARBA00023306"/>
    </source>
</evidence>
<dbReference type="Proteomes" id="UP000230781">
    <property type="component" value="Chromosome"/>
</dbReference>
<dbReference type="SUPFAM" id="SSF63848">
    <property type="entry name" value="Cell-division inhibitor MinC, C-terminal domain"/>
    <property type="match status" value="1"/>
</dbReference>
<dbReference type="HAMAP" id="MF_00267">
    <property type="entry name" value="MinC"/>
    <property type="match status" value="1"/>
</dbReference>
<keyword evidence="3 6" id="KW-0717">Septation</keyword>
<sequence>MSNQVIIKGKNDRLVIALNPKSDFLELCDILKTKILEAKNFIGNSRMAIEFSGRKLTSEEEDILIGILTENSNIVISYIFTEKNEKNEKNEKKPKDKKSKDQAMDLSKFNPLMEEGKTHFYRGTLRSGAKIESDGSVVVIGDVNPSSIIRARGNVIVLGRLNGTVYAGLNGDEQAFVTAIYFNPIQLTIGMKTKTDMQKEILDSSRVNKKNKFRIARIKNQEIVVEELI</sequence>
<evidence type="ECO:0000313" key="13">
    <source>
        <dbReference type="Proteomes" id="UP000230056"/>
    </source>
</evidence>
<reference evidence="11 12" key="1">
    <citation type="submission" date="2017-11" db="EMBL/GenBank/DDBJ databases">
        <title>Genome sequencing of Fusobacterium periodonticum KCOM 1259.</title>
        <authorList>
            <person name="Kook J.-K."/>
            <person name="Park S.-N."/>
            <person name="Lim Y.K."/>
        </authorList>
    </citation>
    <scope>NUCLEOTIDE SEQUENCE [LARGE SCALE GENOMIC DNA]</scope>
    <source>
        <strain evidence="11 12">KCOM 1259</strain>
    </source>
</reference>
<accession>A0A2G9EE30</accession>
<comment type="function">
    <text evidence="6">Cell division inhibitor that blocks the formation of polar Z ring septums. Rapidly oscillates between the poles of the cell to destabilize FtsZ filaments that have formed before they mature into polar Z rings. Prevents FtsZ polymerization.</text>
</comment>
<dbReference type="InterPro" id="IPR005526">
    <property type="entry name" value="Septum_form_inhib_MinC_C"/>
</dbReference>
<dbReference type="GeneID" id="93327043"/>
<dbReference type="GO" id="GO:0000902">
    <property type="term" value="P:cell morphogenesis"/>
    <property type="evidence" value="ECO:0007669"/>
    <property type="project" value="InterPro"/>
</dbReference>
<dbReference type="InterPro" id="IPR055219">
    <property type="entry name" value="MinC_N_1"/>
</dbReference>
<dbReference type="Gene3D" id="2.160.20.70">
    <property type="match status" value="1"/>
</dbReference>
<dbReference type="GO" id="GO:1901891">
    <property type="term" value="P:regulation of cell septum assembly"/>
    <property type="evidence" value="ECO:0007669"/>
    <property type="project" value="InterPro"/>
</dbReference>
<dbReference type="PANTHER" id="PTHR34108:SF1">
    <property type="entry name" value="SEPTUM SITE-DETERMINING PROTEIN MINC"/>
    <property type="match status" value="1"/>
</dbReference>
<name>A0A2G9EE30_9FUSO</name>
<dbReference type="Pfam" id="PF22642">
    <property type="entry name" value="MinC_N_1"/>
    <property type="match status" value="1"/>
</dbReference>
<dbReference type="GO" id="GO:0000917">
    <property type="term" value="P:division septum assembly"/>
    <property type="evidence" value="ECO:0007669"/>
    <property type="project" value="UniProtKB-KW"/>
</dbReference>
<evidence type="ECO:0000256" key="6">
    <source>
        <dbReference type="HAMAP-Rule" id="MF_00267"/>
    </source>
</evidence>
<dbReference type="EMBL" id="CP024704">
    <property type="protein sequence ID" value="ATV70015.1"/>
    <property type="molecule type" value="Genomic_DNA"/>
</dbReference>
<reference evidence="9 13" key="2">
    <citation type="submission" date="2017-11" db="EMBL/GenBank/DDBJ databases">
        <title>Genome sequencing of Fusobacterium periodonticum KCOM 1261.</title>
        <authorList>
            <person name="Kook J.-K."/>
            <person name="Park S.-N."/>
            <person name="Lim Y.K."/>
        </authorList>
    </citation>
    <scope>NUCLEOTIDE SEQUENCE [LARGE SCALE GENOMIC DNA]</scope>
    <source>
        <strain evidence="9 13">KCOM 1261</strain>
    </source>
</reference>
<evidence type="ECO:0000313" key="14">
    <source>
        <dbReference type="Proteomes" id="UP000230781"/>
    </source>
</evidence>
<dbReference type="Pfam" id="PF03775">
    <property type="entry name" value="MinC_C"/>
    <property type="match status" value="1"/>
</dbReference>
<dbReference type="AlphaFoldDB" id="A0A2G9EE30"/>
<evidence type="ECO:0000256" key="1">
    <source>
        <dbReference type="ARBA" id="ARBA00006291"/>
    </source>
</evidence>
<evidence type="ECO:0000259" key="8">
    <source>
        <dbReference type="Pfam" id="PF22642"/>
    </source>
</evidence>
<dbReference type="Gene3D" id="3.30.160.540">
    <property type="match status" value="1"/>
</dbReference>
<keyword evidence="2 6" id="KW-0132">Cell division</keyword>
<evidence type="ECO:0000313" key="11">
    <source>
        <dbReference type="EMBL" id="PIM79122.1"/>
    </source>
</evidence>
<dbReference type="InterPro" id="IPR016098">
    <property type="entry name" value="CAP/MinC_C"/>
</dbReference>
<comment type="similarity">
    <text evidence="1 6">Belongs to the MinC family.</text>
</comment>
<comment type="subunit">
    <text evidence="5 6">Interacts with MinD and FtsZ.</text>
</comment>
<evidence type="ECO:0000259" key="7">
    <source>
        <dbReference type="Pfam" id="PF03775"/>
    </source>
</evidence>
<dbReference type="PANTHER" id="PTHR34108">
    <property type="entry name" value="SEPTUM SITE-DETERMINING PROTEIN MINC"/>
    <property type="match status" value="1"/>
</dbReference>
<evidence type="ECO:0000313" key="9">
    <source>
        <dbReference type="EMBL" id="ATV59931.1"/>
    </source>
</evidence>
<gene>
    <name evidence="6" type="primary">minC</name>
    <name evidence="11" type="ORF">CTM71_00970</name>
    <name evidence="9" type="ORF">CTM72_09540</name>
    <name evidence="10" type="ORF">CTM98_04745</name>
</gene>
<protein>
    <recommendedName>
        <fullName evidence="6">Probable septum site-determining protein MinC</fullName>
    </recommendedName>
</protein>
<keyword evidence="4 6" id="KW-0131">Cell cycle</keyword>
<feature type="domain" description="Septum site-determining protein MinC N-terminal" evidence="8">
    <location>
        <begin position="5"/>
        <end position="79"/>
    </location>
</feature>
<evidence type="ECO:0000256" key="3">
    <source>
        <dbReference type="ARBA" id="ARBA00023210"/>
    </source>
</evidence>
<reference evidence="10 14" key="3">
    <citation type="submission" date="2017-11" db="EMBL/GenBank/DDBJ databases">
        <title>Genome sequencing of Fusobacterium periodonticum KCOM 2555.</title>
        <authorList>
            <person name="Kook J.-K."/>
            <person name="Park S.-N."/>
            <person name="Lim Y.K."/>
        </authorList>
    </citation>
    <scope>NUCLEOTIDE SEQUENCE [LARGE SCALE GENOMIC DNA]</scope>
    <source>
        <strain evidence="10 14">KCOM 2555</strain>
    </source>
</reference>
<evidence type="ECO:0000256" key="2">
    <source>
        <dbReference type="ARBA" id="ARBA00022618"/>
    </source>
</evidence>
<dbReference type="InterPro" id="IPR036145">
    <property type="entry name" value="MinC_C_sf"/>
</dbReference>
<dbReference type="Proteomes" id="UP000229011">
    <property type="component" value="Unassembled WGS sequence"/>
</dbReference>
<organism evidence="11 12">
    <name type="scientific">Fusobacterium pseudoperiodonticum</name>
    <dbReference type="NCBI Taxonomy" id="2663009"/>
    <lineage>
        <taxon>Bacteria</taxon>
        <taxon>Fusobacteriati</taxon>
        <taxon>Fusobacteriota</taxon>
        <taxon>Fusobacteriia</taxon>
        <taxon>Fusobacteriales</taxon>
        <taxon>Fusobacteriaceae</taxon>
        <taxon>Fusobacterium</taxon>
    </lineage>
</organism>
<evidence type="ECO:0000313" key="12">
    <source>
        <dbReference type="Proteomes" id="UP000229011"/>
    </source>
</evidence>
<dbReference type="InterPro" id="IPR013033">
    <property type="entry name" value="MinC"/>
</dbReference>
<evidence type="ECO:0000313" key="10">
    <source>
        <dbReference type="EMBL" id="ATV70015.1"/>
    </source>
</evidence>
<dbReference type="RefSeq" id="WP_099957892.1">
    <property type="nucleotide sequence ID" value="NZ_CAUSAS010000003.1"/>
</dbReference>
<proteinExistence type="inferred from homology"/>